<name>A0A9P5CBF9_9HYPO</name>
<organism evidence="1 2">
    <name type="scientific">Trichoderma lentiforme</name>
    <dbReference type="NCBI Taxonomy" id="1567552"/>
    <lineage>
        <taxon>Eukaryota</taxon>
        <taxon>Fungi</taxon>
        <taxon>Dikarya</taxon>
        <taxon>Ascomycota</taxon>
        <taxon>Pezizomycotina</taxon>
        <taxon>Sordariomycetes</taxon>
        <taxon>Hypocreomycetidae</taxon>
        <taxon>Hypocreales</taxon>
        <taxon>Hypocreaceae</taxon>
        <taxon>Trichoderma</taxon>
    </lineage>
</organism>
<reference evidence="1 2" key="1">
    <citation type="submission" date="2018-06" db="EMBL/GenBank/DDBJ databases">
        <title>Genome analysis of cellulolytic fungus Trichoderma lentiforme CFAM-422.</title>
        <authorList>
            <person name="Steindorff A.S."/>
            <person name="Formighieri E.F."/>
            <person name="Midorikawa G.E.O."/>
            <person name="Tamietti M.S."/>
            <person name="Ramos E.Z."/>
            <person name="Silva A.S."/>
            <person name="Bon E.P.S."/>
            <person name="Mendes T.D."/>
            <person name="Damaso M.C.T."/>
            <person name="Favaro L.C.L."/>
        </authorList>
    </citation>
    <scope>NUCLEOTIDE SEQUENCE [LARGE SCALE GENOMIC DNA]</scope>
    <source>
        <strain evidence="1 2">CFAM-422</strain>
    </source>
</reference>
<dbReference type="EMBL" id="QLNT01000011">
    <property type="protein sequence ID" value="KAF3070098.1"/>
    <property type="molecule type" value="Genomic_DNA"/>
</dbReference>
<evidence type="ECO:0000313" key="1">
    <source>
        <dbReference type="EMBL" id="KAF3070098.1"/>
    </source>
</evidence>
<proteinExistence type="predicted"/>
<keyword evidence="2" id="KW-1185">Reference proteome</keyword>
<dbReference type="AlphaFoldDB" id="A0A9P5CBF9"/>
<accession>A0A9P5CBF9</accession>
<gene>
    <name evidence="1" type="ORF">CFAM422_006616</name>
</gene>
<comment type="caution">
    <text evidence="1">The sequence shown here is derived from an EMBL/GenBank/DDBJ whole genome shotgun (WGS) entry which is preliminary data.</text>
</comment>
<sequence>MEILRVDLGILEWESQTTGKSATDGPLSSSVKGVVLAVISLSDVDLTCVRQLPVPTPGVRLKNLDSEGSSLAG</sequence>
<protein>
    <submittedName>
        <fullName evidence="1">Uncharacterized protein</fullName>
    </submittedName>
</protein>
<dbReference type="Proteomes" id="UP000801864">
    <property type="component" value="Unassembled WGS sequence"/>
</dbReference>
<evidence type="ECO:0000313" key="2">
    <source>
        <dbReference type="Proteomes" id="UP000801864"/>
    </source>
</evidence>